<name>A0A7C1XNX9_THERO</name>
<keyword evidence="2" id="KW-0472">Membrane</keyword>
<feature type="transmembrane region" description="Helical" evidence="2">
    <location>
        <begin position="173"/>
        <end position="191"/>
    </location>
</feature>
<comment type="caution">
    <text evidence="3">The sequence shown here is derived from an EMBL/GenBank/DDBJ whole genome shotgun (WGS) entry which is preliminary data.</text>
</comment>
<reference evidence="3" key="1">
    <citation type="journal article" date="2020" name="mSystems">
        <title>Genome- and Community-Level Interaction Insights into Carbon Utilization and Element Cycling Functions of Hydrothermarchaeota in Hydrothermal Sediment.</title>
        <authorList>
            <person name="Zhou Z."/>
            <person name="Liu Y."/>
            <person name="Xu W."/>
            <person name="Pan J."/>
            <person name="Luo Z.H."/>
            <person name="Li M."/>
        </authorList>
    </citation>
    <scope>NUCLEOTIDE SEQUENCE [LARGE SCALE GENOMIC DNA]</scope>
    <source>
        <strain evidence="3">SpSt-222</strain>
    </source>
</reference>
<evidence type="ECO:0000256" key="2">
    <source>
        <dbReference type="SAM" id="Phobius"/>
    </source>
</evidence>
<accession>A0A7C1XNX9</accession>
<evidence type="ECO:0000256" key="1">
    <source>
        <dbReference type="SAM" id="Coils"/>
    </source>
</evidence>
<keyword evidence="1" id="KW-0175">Coiled coil</keyword>
<sequence length="229" mass="26001">MVQAGNDWKLWGALAGGTALGLGAWLIVRRRQRRTLRQRLAEEIDLESALGSLREAVQDVRERLPIHDGEIARSFWRKRLRPLVRQTARTLPERARRAQTVLQAERAAVEKLQRNVLPATEQAAREALRTAEHAIEQAAARARAMPERFAAKRPRPARPSLFTRVRRAAQESAALGFWLGAAGALVYFGLLRPDQREQVRRGLSSLARQLRELWADFSFSEEPLAEFTE</sequence>
<feature type="transmembrane region" description="Helical" evidence="2">
    <location>
        <begin position="12"/>
        <end position="28"/>
    </location>
</feature>
<proteinExistence type="predicted"/>
<dbReference type="AlphaFoldDB" id="A0A7C1XNX9"/>
<gene>
    <name evidence="3" type="ORF">ENP47_07835</name>
</gene>
<protein>
    <submittedName>
        <fullName evidence="3">Uncharacterized protein</fullName>
    </submittedName>
</protein>
<dbReference type="EMBL" id="DSJL01000011">
    <property type="protein sequence ID" value="HEF65490.1"/>
    <property type="molecule type" value="Genomic_DNA"/>
</dbReference>
<keyword evidence="2" id="KW-1133">Transmembrane helix</keyword>
<feature type="coiled-coil region" evidence="1">
    <location>
        <begin position="95"/>
        <end position="141"/>
    </location>
</feature>
<organism evidence="3">
    <name type="scientific">Thermomicrobium roseum</name>
    <dbReference type="NCBI Taxonomy" id="500"/>
    <lineage>
        <taxon>Bacteria</taxon>
        <taxon>Pseudomonadati</taxon>
        <taxon>Thermomicrobiota</taxon>
        <taxon>Thermomicrobia</taxon>
        <taxon>Thermomicrobiales</taxon>
        <taxon>Thermomicrobiaceae</taxon>
        <taxon>Thermomicrobium</taxon>
    </lineage>
</organism>
<keyword evidence="2" id="KW-0812">Transmembrane</keyword>
<evidence type="ECO:0000313" key="3">
    <source>
        <dbReference type="EMBL" id="HEF65490.1"/>
    </source>
</evidence>